<evidence type="ECO:0000313" key="7">
    <source>
        <dbReference type="EMBL" id="MDP9826955.1"/>
    </source>
</evidence>
<keyword evidence="4 6" id="KW-0472">Membrane</keyword>
<evidence type="ECO:0000256" key="2">
    <source>
        <dbReference type="ARBA" id="ARBA00022692"/>
    </source>
</evidence>
<evidence type="ECO:0000256" key="6">
    <source>
        <dbReference type="SAM" id="Phobius"/>
    </source>
</evidence>
<dbReference type="NCBIfam" id="TIGR02228">
    <property type="entry name" value="sigpep_I_arch"/>
    <property type="match status" value="1"/>
</dbReference>
<protein>
    <recommendedName>
        <fullName evidence="5">Signal peptidase I</fullName>
        <ecNumber evidence="5">3.4.21.89</ecNumber>
    </recommendedName>
</protein>
<organism evidence="7 8">
    <name type="scientific">Kineosporia succinea</name>
    <dbReference type="NCBI Taxonomy" id="84632"/>
    <lineage>
        <taxon>Bacteria</taxon>
        <taxon>Bacillati</taxon>
        <taxon>Actinomycetota</taxon>
        <taxon>Actinomycetes</taxon>
        <taxon>Kineosporiales</taxon>
        <taxon>Kineosporiaceae</taxon>
        <taxon>Kineosporia</taxon>
    </lineage>
</organism>
<feature type="transmembrane region" description="Helical" evidence="6">
    <location>
        <begin position="68"/>
        <end position="89"/>
    </location>
</feature>
<evidence type="ECO:0000313" key="8">
    <source>
        <dbReference type="Proteomes" id="UP001235712"/>
    </source>
</evidence>
<dbReference type="GO" id="GO:0016787">
    <property type="term" value="F:hydrolase activity"/>
    <property type="evidence" value="ECO:0007669"/>
    <property type="project" value="UniProtKB-KW"/>
</dbReference>
<evidence type="ECO:0000256" key="5">
    <source>
        <dbReference type="NCBIfam" id="TIGR02228"/>
    </source>
</evidence>
<dbReference type="Gene3D" id="2.10.109.10">
    <property type="entry name" value="Umud Fragment, subunit A"/>
    <property type="match status" value="1"/>
</dbReference>
<keyword evidence="8" id="KW-1185">Reference proteome</keyword>
<keyword evidence="2 6" id="KW-0812">Transmembrane</keyword>
<dbReference type="Proteomes" id="UP001235712">
    <property type="component" value="Unassembled WGS sequence"/>
</dbReference>
<name>A0ABT9P4G7_9ACTN</name>
<keyword evidence="7" id="KW-0378">Hydrolase</keyword>
<accession>A0ABT9P4G7</accession>
<dbReference type="SUPFAM" id="SSF51306">
    <property type="entry name" value="LexA/Signal peptidase"/>
    <property type="match status" value="1"/>
</dbReference>
<feature type="transmembrane region" description="Helical" evidence="6">
    <location>
        <begin position="208"/>
        <end position="226"/>
    </location>
</feature>
<dbReference type="EMBL" id="JAUSQZ010000001">
    <property type="protein sequence ID" value="MDP9826955.1"/>
    <property type="molecule type" value="Genomic_DNA"/>
</dbReference>
<evidence type="ECO:0000256" key="3">
    <source>
        <dbReference type="ARBA" id="ARBA00022989"/>
    </source>
</evidence>
<proteinExistence type="predicted"/>
<gene>
    <name evidence="7" type="ORF">J2S57_002704</name>
</gene>
<dbReference type="EC" id="3.4.21.89" evidence="5"/>
<dbReference type="InterPro" id="IPR001733">
    <property type="entry name" value="Peptidase_S26B"/>
</dbReference>
<keyword evidence="3 6" id="KW-1133">Transmembrane helix</keyword>
<evidence type="ECO:0000256" key="4">
    <source>
        <dbReference type="ARBA" id="ARBA00023136"/>
    </source>
</evidence>
<dbReference type="InterPro" id="IPR019533">
    <property type="entry name" value="Peptidase_S26"/>
</dbReference>
<dbReference type="InterPro" id="IPR036286">
    <property type="entry name" value="LexA/Signal_pep-like_sf"/>
</dbReference>
<evidence type="ECO:0000256" key="1">
    <source>
        <dbReference type="ARBA" id="ARBA00004370"/>
    </source>
</evidence>
<dbReference type="CDD" id="cd06530">
    <property type="entry name" value="S26_SPase_I"/>
    <property type="match status" value="1"/>
</dbReference>
<comment type="subcellular location">
    <subcellularLocation>
        <location evidence="1">Membrane</location>
    </subcellularLocation>
</comment>
<comment type="caution">
    <text evidence="7">The sequence shown here is derived from an EMBL/GenBank/DDBJ whole genome shotgun (WGS) entry which is preliminary data.</text>
</comment>
<reference evidence="7 8" key="1">
    <citation type="submission" date="2023-07" db="EMBL/GenBank/DDBJ databases">
        <title>Sequencing the genomes of 1000 actinobacteria strains.</title>
        <authorList>
            <person name="Klenk H.-P."/>
        </authorList>
    </citation>
    <scope>NUCLEOTIDE SEQUENCE [LARGE SCALE GENOMIC DNA]</scope>
    <source>
        <strain evidence="7 8">DSM 44388</strain>
    </source>
</reference>
<sequence length="249" mass="27016">MDMVVVVTAPVRDLSEPVSPASVSFDEIVRGTGRCGDLGLGTRTPASVTLLPRARFTGTRTQKLLGRLFFQLGNIVSSMAFALFLFLAVGPHLFPYQTMTMLTGSMVPTINPGDVAVDTQVSVYDLKPGDVITYRIPVDDNRIVSHRIVSVTGEPDGSLTVQTKGDANPDNDPWKANFPGGTIWRVDTVIPKMGEGIRWFRQPGVAKVAVYVAPALVSLMLLSVIWKPARRKRSEPDPHDVPFTGSGAR</sequence>